<comment type="caution">
    <text evidence="2">The sequence shown here is derived from an EMBL/GenBank/DDBJ whole genome shotgun (WGS) entry which is preliminary data.</text>
</comment>
<proteinExistence type="predicted"/>
<keyword evidence="3" id="KW-1185">Reference proteome</keyword>
<dbReference type="InterPro" id="IPR025665">
    <property type="entry name" value="Beta-barrel_OMP_2"/>
</dbReference>
<evidence type="ECO:0000313" key="2">
    <source>
        <dbReference type="EMBL" id="KAB1065981.1"/>
    </source>
</evidence>
<feature type="domain" description="Outer membrane protein beta-barrel" evidence="1">
    <location>
        <begin position="18"/>
        <end position="184"/>
    </location>
</feature>
<dbReference type="EMBL" id="WACR01000001">
    <property type="protein sequence ID" value="KAB1065981.1"/>
    <property type="molecule type" value="Genomic_DNA"/>
</dbReference>
<dbReference type="RefSeq" id="WP_151165969.1">
    <property type="nucleotide sequence ID" value="NZ_WACR01000001.1"/>
</dbReference>
<dbReference type="Proteomes" id="UP000435357">
    <property type="component" value="Unassembled WGS sequence"/>
</dbReference>
<dbReference type="AlphaFoldDB" id="A0A6N6M9Z7"/>
<dbReference type="OrthoDB" id="1259003at2"/>
<evidence type="ECO:0000259" key="1">
    <source>
        <dbReference type="Pfam" id="PF13568"/>
    </source>
</evidence>
<name>A0A6N6M9Z7_9FLAO</name>
<gene>
    <name evidence="2" type="ORF">F3059_00475</name>
</gene>
<accession>A0A6N6M9Z7</accession>
<organism evidence="2 3">
    <name type="scientific">Salibacter halophilus</name>
    <dbReference type="NCBI Taxonomy" id="1803916"/>
    <lineage>
        <taxon>Bacteria</taxon>
        <taxon>Pseudomonadati</taxon>
        <taxon>Bacteroidota</taxon>
        <taxon>Flavobacteriia</taxon>
        <taxon>Flavobacteriales</taxon>
        <taxon>Salibacteraceae</taxon>
        <taxon>Salibacter</taxon>
    </lineage>
</organism>
<dbReference type="Pfam" id="PF13568">
    <property type="entry name" value="OMP_b-brl_2"/>
    <property type="match status" value="1"/>
</dbReference>
<sequence>MEKVVLAIALLFCSSTIFSQSSDSIDEKRLKYGFNLGLNYSNLLDDDKLPENASVTNNFGFRLGVLADYSVSELFHISPKAELSFNNSKVELDRADGSQLDYEVMPVSLEFMTHFLFKDNKEKLSPYFYVGPNVKLPLLLKEPGKTEFPTRYDFAIDFGVGVDKPLKHFNFAPELRYSFGLHNVNGHPELQTLYFHNISLVFSFLG</sequence>
<reference evidence="2 3" key="1">
    <citation type="submission" date="2019-09" db="EMBL/GenBank/DDBJ databases">
        <title>Genomes of Cryomorphaceae.</title>
        <authorList>
            <person name="Bowman J.P."/>
        </authorList>
    </citation>
    <scope>NUCLEOTIDE SEQUENCE [LARGE SCALE GENOMIC DNA]</scope>
    <source>
        <strain evidence="2 3">KCTC 52047</strain>
    </source>
</reference>
<protein>
    <submittedName>
        <fullName evidence="2">PorT family protein</fullName>
    </submittedName>
</protein>
<evidence type="ECO:0000313" key="3">
    <source>
        <dbReference type="Proteomes" id="UP000435357"/>
    </source>
</evidence>